<name>A0ABT8MYW5_9BACL</name>
<proteinExistence type="predicted"/>
<dbReference type="InterPro" id="IPR009776">
    <property type="entry name" value="Spore_0_M"/>
</dbReference>
<dbReference type="RefSeq" id="WP_301722741.1">
    <property type="nucleotide sequence ID" value="NZ_JAUJWV010000001.1"/>
</dbReference>
<accession>A0ABT8MYW5</accession>
<dbReference type="PANTHER" id="PTHR40053:SF1">
    <property type="entry name" value="SPORULATION-CONTROL PROTEIN SPO0M"/>
    <property type="match status" value="1"/>
</dbReference>
<dbReference type="EMBL" id="JAUJWV010000001">
    <property type="protein sequence ID" value="MDN7240839.1"/>
    <property type="molecule type" value="Genomic_DNA"/>
</dbReference>
<dbReference type="PANTHER" id="PTHR40053">
    <property type="entry name" value="SPORULATION-CONTROL PROTEIN SPO0M"/>
    <property type="match status" value="1"/>
</dbReference>
<sequence length="255" mass="28983">MSFFDNVSSSAGTENAKVDTYITEAKVKQGSTVSGEVYVLGGELEQHIKGVYLSVMTSVLIEENNKKSMEDVEIQKVKVSEPFTIAPKEEKTISFSFILSPETPMTVKRVEVWFKTTLDVSFECDPRDKNYIHVVGTEAAEKILDAIQQLDFPIKRVVTLKSRRTYSGVVQEFEFYTGGNFKKNFSEMEMVLISDSTGTTAYIELDRHEKETKDLIANTIDRDEAKLFLHYRYSDVPSVDEITNQLQDLLLSKVR</sequence>
<dbReference type="Pfam" id="PF07070">
    <property type="entry name" value="Spo0M"/>
    <property type="match status" value="1"/>
</dbReference>
<organism evidence="1 2">
    <name type="scientific">Planococcus shixiaomingii</name>
    <dbReference type="NCBI Taxonomy" id="3058393"/>
    <lineage>
        <taxon>Bacteria</taxon>
        <taxon>Bacillati</taxon>
        <taxon>Bacillota</taxon>
        <taxon>Bacilli</taxon>
        <taxon>Bacillales</taxon>
        <taxon>Caryophanaceae</taxon>
        <taxon>Planococcus</taxon>
    </lineage>
</organism>
<evidence type="ECO:0000313" key="1">
    <source>
        <dbReference type="EMBL" id="MDN7240839.1"/>
    </source>
</evidence>
<reference evidence="1 2" key="1">
    <citation type="submission" date="2023-06" db="EMBL/GenBank/DDBJ databases">
        <title>Novel species in genus Planococcus.</title>
        <authorList>
            <person name="Ning S."/>
        </authorList>
    </citation>
    <scope>NUCLEOTIDE SEQUENCE [LARGE SCALE GENOMIC DNA]</scope>
    <source>
        <strain evidence="1 2">N028</strain>
    </source>
</reference>
<comment type="caution">
    <text evidence="1">The sequence shown here is derived from an EMBL/GenBank/DDBJ whole genome shotgun (WGS) entry which is preliminary data.</text>
</comment>
<protein>
    <submittedName>
        <fullName evidence="1">Sporulation protein</fullName>
    </submittedName>
</protein>
<evidence type="ECO:0000313" key="2">
    <source>
        <dbReference type="Proteomes" id="UP001172055"/>
    </source>
</evidence>
<dbReference type="Proteomes" id="UP001172055">
    <property type="component" value="Unassembled WGS sequence"/>
</dbReference>
<keyword evidence="2" id="KW-1185">Reference proteome</keyword>
<gene>
    <name evidence="1" type="ORF">QWY14_03510</name>
</gene>